<dbReference type="Pfam" id="PF00581">
    <property type="entry name" value="Rhodanese"/>
    <property type="match status" value="1"/>
</dbReference>
<feature type="compositionally biased region" description="Polar residues" evidence="3">
    <location>
        <begin position="222"/>
        <end position="236"/>
    </location>
</feature>
<dbReference type="VEuPathDB" id="FungiDB:SOCG_01053"/>
<evidence type="ECO:0000313" key="8">
    <source>
        <dbReference type="Proteomes" id="UP000016088"/>
    </source>
</evidence>
<dbReference type="HOGENOM" id="CLU_386439_0_0_1"/>
<dbReference type="EMBL" id="KE503207">
    <property type="protein sequence ID" value="EPX73302.1"/>
    <property type="molecule type" value="Genomic_DNA"/>
</dbReference>
<organism evidence="7 8">
    <name type="scientific">Schizosaccharomyces octosporus (strain yFS286)</name>
    <name type="common">Fission yeast</name>
    <name type="synonym">Octosporomyces octosporus</name>
    <dbReference type="NCBI Taxonomy" id="483514"/>
    <lineage>
        <taxon>Eukaryota</taxon>
        <taxon>Fungi</taxon>
        <taxon>Dikarya</taxon>
        <taxon>Ascomycota</taxon>
        <taxon>Taphrinomycotina</taxon>
        <taxon>Schizosaccharomycetes</taxon>
        <taxon>Schizosaccharomycetales</taxon>
        <taxon>Schizosaccharomycetaceae</taxon>
        <taxon>Schizosaccharomyces</taxon>
    </lineage>
</organism>
<dbReference type="GO" id="GO:0005737">
    <property type="term" value="C:cytoplasm"/>
    <property type="evidence" value="ECO:0007669"/>
    <property type="project" value="EnsemblFungi"/>
</dbReference>
<dbReference type="InterPro" id="IPR016130">
    <property type="entry name" value="Tyr_Pase_AS"/>
</dbReference>
<reference evidence="7 8" key="1">
    <citation type="journal article" date="2011" name="Science">
        <title>Comparative functional genomics of the fission yeasts.</title>
        <authorList>
            <person name="Rhind N."/>
            <person name="Chen Z."/>
            <person name="Yassour M."/>
            <person name="Thompson D.A."/>
            <person name="Haas B.J."/>
            <person name="Habib N."/>
            <person name="Wapinski I."/>
            <person name="Roy S."/>
            <person name="Lin M.F."/>
            <person name="Heiman D.I."/>
            <person name="Young S.K."/>
            <person name="Furuya K."/>
            <person name="Guo Y."/>
            <person name="Pidoux A."/>
            <person name="Chen H.M."/>
            <person name="Robbertse B."/>
            <person name="Goldberg J.M."/>
            <person name="Aoki K."/>
            <person name="Bayne E.H."/>
            <person name="Berlin A.M."/>
            <person name="Desjardins C.A."/>
            <person name="Dobbs E."/>
            <person name="Dukaj L."/>
            <person name="Fan L."/>
            <person name="FitzGerald M.G."/>
            <person name="French C."/>
            <person name="Gujja S."/>
            <person name="Hansen K."/>
            <person name="Keifenheim D."/>
            <person name="Levin J.Z."/>
            <person name="Mosher R.A."/>
            <person name="Mueller C.A."/>
            <person name="Pfiffner J."/>
            <person name="Priest M."/>
            <person name="Russ C."/>
            <person name="Smialowska A."/>
            <person name="Swoboda P."/>
            <person name="Sykes S.M."/>
            <person name="Vaughn M."/>
            <person name="Vengrova S."/>
            <person name="Yoder R."/>
            <person name="Zeng Q."/>
            <person name="Allshire R."/>
            <person name="Baulcombe D."/>
            <person name="Birren B.W."/>
            <person name="Brown W."/>
            <person name="Ekwall K."/>
            <person name="Kellis M."/>
            <person name="Leatherwood J."/>
            <person name="Levin H."/>
            <person name="Margalit H."/>
            <person name="Martienssen R."/>
            <person name="Nieduszynski C.A."/>
            <person name="Spatafora J.W."/>
            <person name="Friedman N."/>
            <person name="Dalgaard J.Z."/>
            <person name="Baumann P."/>
            <person name="Niki H."/>
            <person name="Regev A."/>
            <person name="Nusbaum C."/>
        </authorList>
    </citation>
    <scope>NUCLEOTIDE SEQUENCE [LARGE SCALE GENOMIC DNA]</scope>
    <source>
        <strain evidence="8">yFS286</strain>
    </source>
</reference>
<feature type="domain" description="Rhodanese" evidence="6">
    <location>
        <begin position="22"/>
        <end position="132"/>
    </location>
</feature>
<dbReference type="Gene3D" id="3.90.190.10">
    <property type="entry name" value="Protein tyrosine phosphatase superfamily"/>
    <property type="match status" value="1"/>
</dbReference>
<dbReference type="PRINTS" id="PR00700">
    <property type="entry name" value="PRTYPHPHTASE"/>
</dbReference>
<dbReference type="PANTHER" id="PTHR19134">
    <property type="entry name" value="RECEPTOR-TYPE TYROSINE-PROTEIN PHOSPHATASE"/>
    <property type="match status" value="1"/>
</dbReference>
<dbReference type="SMART" id="SM00404">
    <property type="entry name" value="PTPc_motif"/>
    <property type="match status" value="1"/>
</dbReference>
<feature type="compositionally biased region" description="Basic residues" evidence="3">
    <location>
        <begin position="356"/>
        <end position="373"/>
    </location>
</feature>
<dbReference type="InterPro" id="IPR029021">
    <property type="entry name" value="Prot-tyrosine_phosphatase-like"/>
</dbReference>
<feature type="domain" description="Tyrosine specific protein phosphatases" evidence="5">
    <location>
        <begin position="605"/>
        <end position="686"/>
    </location>
</feature>
<dbReference type="InterPro" id="IPR000387">
    <property type="entry name" value="Tyr_Pase_dom"/>
</dbReference>
<dbReference type="PROSITE" id="PS50206">
    <property type="entry name" value="RHODANESE_3"/>
    <property type="match status" value="1"/>
</dbReference>
<dbReference type="PROSITE" id="PS00383">
    <property type="entry name" value="TYR_PHOSPHATASE_1"/>
    <property type="match status" value="1"/>
</dbReference>
<comment type="similarity">
    <text evidence="1">Belongs to the protein-tyrosine phosphatase family. Non-receptor class subfamily.</text>
</comment>
<keyword evidence="8" id="KW-1185">Reference proteome</keyword>
<sequence>MLRILSSQEFFQALDFANNSDPTKSVHIFDLRLRSNYTRGHVKNAINVSLPSALLRRPSFDIGKAFACLNGIIKITDLDDLSSLFIYDAAIAGLNRIHDFIRKFRRGGYSNSIYVLSTGFEEFAKSHPDMVDYDNPSQSIDFCMFDAVLPKQNNFLELLDPTPASTTLSPDYSFPLRVPIKIPTPVFSPSVTSSAFSECSNQLEYFASPTSLSPKPPHTEKPQTPQLTSTMNSMAPTVNDVPFVPISPSLSHNCPDPMTPVEKKPNPLSSSIPLKSPSSRPALRSLFSFPSSPRRRPSLLRSRSSSSSSYSGLASPQHTPGHPQISRKNSTNANLEKIANSVKIQSKDFSENNPRSSKKLLPKKSGSLRRKNKPSFGRDFEGAFSTVGNKNTFPNPWGSFKQATPPPAEMMADLNTASIFYKFSRLEELEQKRRILSNDAGSDWSCLASSKSFRLNSKNRYTDIVPYDRTRVLLPHKDENHNYINASHIVFDAAHYIASQAPQLDTLVDFWEMIWHNTGSDGVIVMLTDLFEAGNEKCVLYFPDDMHSLMQLTPTMSVELLEKVTLDDYRLECRTFCLRNSSEVKVVRHYWFRTWTDGECPGTLPKVIDAVKYINKVRNTGPVFVHCSAGVGRTGTYIALAQLVDIPPSMLPKVANLEDSQDLVFQVVNTLRCHRMKMVQTFNQFRFLYSVASYISDPSLNSGMCHNEGTA</sequence>
<dbReference type="GO" id="GO:1903753">
    <property type="term" value="P:negative regulation of p38MAPK cascade"/>
    <property type="evidence" value="ECO:0007669"/>
    <property type="project" value="EnsemblFungi"/>
</dbReference>
<dbReference type="Pfam" id="PF00102">
    <property type="entry name" value="Y_phosphatase"/>
    <property type="match status" value="1"/>
</dbReference>
<dbReference type="OrthoDB" id="10253954at2759"/>
<dbReference type="RefSeq" id="XP_013018927.1">
    <property type="nucleotide sequence ID" value="XM_013163473.1"/>
</dbReference>
<evidence type="ECO:0000259" key="4">
    <source>
        <dbReference type="PROSITE" id="PS50055"/>
    </source>
</evidence>
<evidence type="ECO:0000256" key="1">
    <source>
        <dbReference type="ARBA" id="ARBA00009649"/>
    </source>
</evidence>
<proteinExistence type="inferred from homology"/>
<accession>S9PZA4</accession>
<dbReference type="Gene3D" id="3.40.250.10">
    <property type="entry name" value="Rhodanese-like domain"/>
    <property type="match status" value="1"/>
</dbReference>
<dbReference type="PROSITE" id="PS50056">
    <property type="entry name" value="TYR_PHOSPHATASE_2"/>
    <property type="match status" value="1"/>
</dbReference>
<dbReference type="InterPro" id="IPR050348">
    <property type="entry name" value="Protein-Tyr_Phosphatase"/>
</dbReference>
<dbReference type="EC" id="3.1.3.48" evidence="2"/>
<feature type="compositionally biased region" description="Low complexity" evidence="3">
    <location>
        <begin position="266"/>
        <end position="292"/>
    </location>
</feature>
<dbReference type="SUPFAM" id="SSF52821">
    <property type="entry name" value="Rhodanese/Cell cycle control phosphatase"/>
    <property type="match status" value="1"/>
</dbReference>
<evidence type="ECO:0000256" key="2">
    <source>
        <dbReference type="ARBA" id="ARBA00013064"/>
    </source>
</evidence>
<feature type="region of interest" description="Disordered" evidence="3">
    <location>
        <begin position="207"/>
        <end position="328"/>
    </location>
</feature>
<feature type="region of interest" description="Disordered" evidence="3">
    <location>
        <begin position="343"/>
        <end position="379"/>
    </location>
</feature>
<evidence type="ECO:0000259" key="5">
    <source>
        <dbReference type="PROSITE" id="PS50056"/>
    </source>
</evidence>
<dbReference type="PROSITE" id="PS50055">
    <property type="entry name" value="TYR_PHOSPHATASE_PTP"/>
    <property type="match status" value="1"/>
</dbReference>
<dbReference type="SUPFAM" id="SSF52799">
    <property type="entry name" value="(Phosphotyrosine protein) phosphatases II"/>
    <property type="match status" value="1"/>
</dbReference>
<dbReference type="OMA" id="FWEMIWH"/>
<feature type="compositionally biased region" description="Low complexity" evidence="3">
    <location>
        <begin position="299"/>
        <end position="316"/>
    </location>
</feature>
<protein>
    <recommendedName>
        <fullName evidence="2">protein-tyrosine-phosphatase</fullName>
        <ecNumber evidence="2">3.1.3.48</ecNumber>
    </recommendedName>
</protein>
<name>S9PZA4_SCHOY</name>
<feature type="domain" description="Tyrosine-protein phosphatase" evidence="4">
    <location>
        <begin position="458"/>
        <end position="695"/>
    </location>
</feature>
<evidence type="ECO:0000259" key="6">
    <source>
        <dbReference type="PROSITE" id="PS50206"/>
    </source>
</evidence>
<dbReference type="CDD" id="cd18533">
    <property type="entry name" value="PTP_fungal"/>
    <property type="match status" value="1"/>
</dbReference>
<dbReference type="InterPro" id="IPR036873">
    <property type="entry name" value="Rhodanese-like_dom_sf"/>
</dbReference>
<dbReference type="SMART" id="SM00450">
    <property type="entry name" value="RHOD"/>
    <property type="match status" value="1"/>
</dbReference>
<dbReference type="PANTHER" id="PTHR19134:SF552">
    <property type="entry name" value="TYROSINE-PROTEIN PHOSPHATASE 2"/>
    <property type="match status" value="1"/>
</dbReference>
<evidence type="ECO:0000313" key="7">
    <source>
        <dbReference type="EMBL" id="EPX73302.1"/>
    </source>
</evidence>
<dbReference type="InterPro" id="IPR003595">
    <property type="entry name" value="Tyr_Pase_cat"/>
</dbReference>
<dbReference type="SMART" id="SM00194">
    <property type="entry name" value="PTPc"/>
    <property type="match status" value="1"/>
</dbReference>
<dbReference type="GO" id="GO:0033550">
    <property type="term" value="F:MAP kinase tyrosine phosphatase activity"/>
    <property type="evidence" value="ECO:0007669"/>
    <property type="project" value="EnsemblFungi"/>
</dbReference>
<dbReference type="InterPro" id="IPR001763">
    <property type="entry name" value="Rhodanese-like_dom"/>
</dbReference>
<dbReference type="Proteomes" id="UP000016088">
    <property type="component" value="Unassembled WGS sequence"/>
</dbReference>
<dbReference type="GeneID" id="25030037"/>
<dbReference type="AlphaFoldDB" id="S9PZA4"/>
<dbReference type="eggNOG" id="KOG0789">
    <property type="taxonomic scope" value="Eukaryota"/>
</dbReference>
<dbReference type="InterPro" id="IPR000242">
    <property type="entry name" value="PTP_cat"/>
</dbReference>
<evidence type="ECO:0000256" key="3">
    <source>
        <dbReference type="SAM" id="MobiDB-lite"/>
    </source>
</evidence>
<gene>
    <name evidence="7" type="ORF">SOCG_01053</name>
</gene>